<evidence type="ECO:0000259" key="3">
    <source>
        <dbReference type="SMART" id="SM00849"/>
    </source>
</evidence>
<sequence>MKAYFGVATLAALLVTTGAGTATAEDDHNHAFAPVPAEAAGPAIDPVIGYAVEDLGGGIYVVHDGAYQMMFLTTGEGVIAIDAPPTSGEKILAAISSVTDEPITHVIYSHTHTDHIGAASIYPDDAVVIAQDETAAHLAEKKDPNRPVPTQTFTDSMTLEVGSQTLQLGYKGLNHGPGNIFIYAPEQKVLMLVDVIFPGWAPFKDLAAAESVDGFLEAHDQVLEYDFDHLVGGHLTRVGSREYVNIQKEYVADILDAAAKANAAMDFGAAFGEASERGGDGNPYAFINILFDNIAQQCADEVEEKWRDRLGGVDIFTLGHCMQVTWHQRLD</sequence>
<evidence type="ECO:0000256" key="2">
    <source>
        <dbReference type="SAM" id="SignalP"/>
    </source>
</evidence>
<dbReference type="InterPro" id="IPR050855">
    <property type="entry name" value="NDM-1-like"/>
</dbReference>
<proteinExistence type="inferred from homology"/>
<dbReference type="EMBL" id="FWFP01000003">
    <property type="protein sequence ID" value="SLN33921.1"/>
    <property type="molecule type" value="Genomic_DNA"/>
</dbReference>
<dbReference type="RefSeq" id="WP_143534847.1">
    <property type="nucleotide sequence ID" value="NZ_FWFP01000003.1"/>
</dbReference>
<comment type="similarity">
    <text evidence="1">Belongs to the metallo-beta-lactamase superfamily. Class-B beta-lactamase family.</text>
</comment>
<dbReference type="PANTHER" id="PTHR42951">
    <property type="entry name" value="METALLO-BETA-LACTAMASE DOMAIN-CONTAINING"/>
    <property type="match status" value="1"/>
</dbReference>
<dbReference type="Pfam" id="PF00753">
    <property type="entry name" value="Lactamase_B"/>
    <property type="match status" value="1"/>
</dbReference>
<gene>
    <name evidence="4" type="ORF">RUM8411_01473</name>
</gene>
<dbReference type="InterPro" id="IPR036866">
    <property type="entry name" value="RibonucZ/Hydroxyglut_hydro"/>
</dbReference>
<feature type="signal peptide" evidence="2">
    <location>
        <begin position="1"/>
        <end position="24"/>
    </location>
</feature>
<feature type="chain" id="PRO_5012372001" evidence="2">
    <location>
        <begin position="25"/>
        <end position="331"/>
    </location>
</feature>
<dbReference type="SUPFAM" id="SSF56281">
    <property type="entry name" value="Metallo-hydrolase/oxidoreductase"/>
    <property type="match status" value="1"/>
</dbReference>
<reference evidence="5" key="1">
    <citation type="submission" date="2017-03" db="EMBL/GenBank/DDBJ databases">
        <authorList>
            <person name="Rodrigo-Torres L."/>
            <person name="Arahal R.D."/>
            <person name="Lucena T."/>
        </authorList>
    </citation>
    <scope>NUCLEOTIDE SEQUENCE [LARGE SCALE GENOMIC DNA]</scope>
    <source>
        <strain evidence="5">CECT 8411</strain>
    </source>
</reference>
<dbReference type="OrthoDB" id="7253658at2"/>
<keyword evidence="5" id="KW-1185">Reference proteome</keyword>
<accession>A0A1X6YXP1</accession>
<dbReference type="SMART" id="SM00849">
    <property type="entry name" value="Lactamase_B"/>
    <property type="match status" value="1"/>
</dbReference>
<keyword evidence="2" id="KW-0732">Signal</keyword>
<dbReference type="Gene3D" id="3.60.15.10">
    <property type="entry name" value="Ribonuclease Z/Hydroxyacylglutathione hydrolase-like"/>
    <property type="match status" value="1"/>
</dbReference>
<dbReference type="InterPro" id="IPR001279">
    <property type="entry name" value="Metallo-B-lactamas"/>
</dbReference>
<protein>
    <submittedName>
        <fullName evidence="4">Metallo-beta-lactamase superfamily protein</fullName>
    </submittedName>
</protein>
<dbReference type="PANTHER" id="PTHR42951:SF4">
    <property type="entry name" value="ACYL-COENZYME A THIOESTERASE MBLAC2"/>
    <property type="match status" value="1"/>
</dbReference>
<dbReference type="CDD" id="cd16276">
    <property type="entry name" value="metallo-hydrolase-like_MBL-fold"/>
    <property type="match status" value="1"/>
</dbReference>
<dbReference type="Proteomes" id="UP000193778">
    <property type="component" value="Unassembled WGS sequence"/>
</dbReference>
<feature type="domain" description="Metallo-beta-lactamase" evidence="3">
    <location>
        <begin position="66"/>
        <end position="234"/>
    </location>
</feature>
<evidence type="ECO:0000256" key="1">
    <source>
        <dbReference type="ARBA" id="ARBA00005250"/>
    </source>
</evidence>
<dbReference type="AlphaFoldDB" id="A0A1X6YXP1"/>
<evidence type="ECO:0000313" key="4">
    <source>
        <dbReference type="EMBL" id="SLN33921.1"/>
    </source>
</evidence>
<evidence type="ECO:0000313" key="5">
    <source>
        <dbReference type="Proteomes" id="UP000193778"/>
    </source>
</evidence>
<name>A0A1X6YXP1_9RHOB</name>
<dbReference type="GO" id="GO:0017001">
    <property type="term" value="P:antibiotic catabolic process"/>
    <property type="evidence" value="ECO:0007669"/>
    <property type="project" value="UniProtKB-ARBA"/>
</dbReference>
<organism evidence="4 5">
    <name type="scientific">Ruegeria meonggei</name>
    <dbReference type="NCBI Taxonomy" id="1446476"/>
    <lineage>
        <taxon>Bacteria</taxon>
        <taxon>Pseudomonadati</taxon>
        <taxon>Pseudomonadota</taxon>
        <taxon>Alphaproteobacteria</taxon>
        <taxon>Rhodobacterales</taxon>
        <taxon>Roseobacteraceae</taxon>
        <taxon>Ruegeria</taxon>
    </lineage>
</organism>